<evidence type="ECO:0000313" key="2">
    <source>
        <dbReference type="Proteomes" id="UP000218887"/>
    </source>
</evidence>
<sequence length="75" mass="8805">MDKKALVDSYFKNGGKLIVALDNAKFIVHSALWLFDEDRESWRMIIASEKVEHSGPRKAYEAIKKVIERLEKERR</sequence>
<comment type="caution">
    <text evidence="1">The sequence shown here is derived from an EMBL/GenBank/DDBJ whole genome shotgun (WGS) entry which is preliminary data.</text>
</comment>
<dbReference type="OrthoDB" id="5567843at2"/>
<gene>
    <name evidence="1" type="ORF">CIL05_17130</name>
</gene>
<evidence type="ECO:0000313" key="1">
    <source>
        <dbReference type="EMBL" id="PAV28356.1"/>
    </source>
</evidence>
<dbReference type="EMBL" id="NPOA01000013">
    <property type="protein sequence ID" value="PAV28356.1"/>
    <property type="molecule type" value="Genomic_DNA"/>
</dbReference>
<keyword evidence="2" id="KW-1185">Reference proteome</keyword>
<organism evidence="1 2">
    <name type="scientific">Virgibacillus profundi</name>
    <dbReference type="NCBI Taxonomy" id="2024555"/>
    <lineage>
        <taxon>Bacteria</taxon>
        <taxon>Bacillati</taxon>
        <taxon>Bacillota</taxon>
        <taxon>Bacilli</taxon>
        <taxon>Bacillales</taxon>
        <taxon>Bacillaceae</taxon>
        <taxon>Virgibacillus</taxon>
    </lineage>
</organism>
<reference evidence="1 2" key="1">
    <citation type="submission" date="2017-08" db="EMBL/GenBank/DDBJ databases">
        <title>Virgibacillus indicus sp. nov. and Virgibacillus profoundi sp. nov, two moderately halophilic bacteria isolated from marine sediment by using the Microfluidic Streak Plate.</title>
        <authorList>
            <person name="Xu B."/>
            <person name="Hu B."/>
            <person name="Wang J."/>
            <person name="Zhu Y."/>
            <person name="Huang L."/>
            <person name="Du W."/>
            <person name="Huang Y."/>
        </authorList>
    </citation>
    <scope>NUCLEOTIDE SEQUENCE [LARGE SCALE GENOMIC DNA]</scope>
    <source>
        <strain evidence="1 2">IO3-P3-H5</strain>
    </source>
</reference>
<proteinExistence type="predicted"/>
<dbReference type="AlphaFoldDB" id="A0A2A2IAJ5"/>
<accession>A0A2A2IAJ5</accession>
<protein>
    <submittedName>
        <fullName evidence="1">Uncharacterized protein</fullName>
    </submittedName>
</protein>
<name>A0A2A2IAJ5_9BACI</name>
<dbReference type="Proteomes" id="UP000218887">
    <property type="component" value="Unassembled WGS sequence"/>
</dbReference>
<dbReference type="RefSeq" id="WP_095656772.1">
    <property type="nucleotide sequence ID" value="NZ_NPOA01000013.1"/>
</dbReference>